<accession>A0A2L1UCL2</accession>
<organism evidence="3 4">
    <name type="scientific">Paenibacillus larvae subsp. larvae</name>
    <dbReference type="NCBI Taxonomy" id="147375"/>
    <lineage>
        <taxon>Bacteria</taxon>
        <taxon>Bacillati</taxon>
        <taxon>Bacillota</taxon>
        <taxon>Bacilli</taxon>
        <taxon>Bacillales</taxon>
        <taxon>Paenibacillaceae</taxon>
        <taxon>Paenibacillus</taxon>
    </lineage>
</organism>
<keyword evidence="1" id="KW-0560">Oxidoreductase</keyword>
<dbReference type="InterPro" id="IPR036812">
    <property type="entry name" value="NAD(P)_OxRdtase_dom_sf"/>
</dbReference>
<dbReference type="SUPFAM" id="SSF51430">
    <property type="entry name" value="NAD(P)-linked oxidoreductase"/>
    <property type="match status" value="1"/>
</dbReference>
<dbReference type="Pfam" id="PF00248">
    <property type="entry name" value="Aldo_ket_red"/>
    <property type="match status" value="1"/>
</dbReference>
<dbReference type="InterPro" id="IPR050523">
    <property type="entry name" value="AKR_Detox_Biosynth"/>
</dbReference>
<evidence type="ECO:0000259" key="2">
    <source>
        <dbReference type="Pfam" id="PF00248"/>
    </source>
</evidence>
<dbReference type="CDD" id="cd19082">
    <property type="entry name" value="AKR_AKR10A1_2"/>
    <property type="match status" value="1"/>
</dbReference>
<dbReference type="AlphaFoldDB" id="A0A2L1UCL2"/>
<proteinExistence type="predicted"/>
<sequence length="310" mass="35589">MKQITLEGIRKPIFPLIMGSDFFAPEQTGMVADLLDEFFVLGGNMIDTAHIYVGGKSEQAIGQWMQMRGNRRDLLILTKGGHHDKHGPRVNAECIALDLAESLERLQTDYIDLYMLHRDDNNIPLSHIMDAVHAHKEAGRIHAFGVSNWTGKRIQEANEYAYKHDLTPISASSPNLSLAKPNEPRWEGCISVDENEWKWYEQSGMPLFSWSSQASGFFTDRFSPEKRDNEEIVRVYYHDRNWERKRRAGELARGKGVETVQISLAYVLNQPFPTAALIGPRTKEEMRSCFDARKIELTPEEIRWLDLLDE</sequence>
<evidence type="ECO:0000313" key="4">
    <source>
        <dbReference type="Proteomes" id="UP000239833"/>
    </source>
</evidence>
<dbReference type="PRINTS" id="PR00069">
    <property type="entry name" value="ALDKETRDTASE"/>
</dbReference>
<dbReference type="GeneID" id="64218454"/>
<evidence type="ECO:0000256" key="1">
    <source>
        <dbReference type="ARBA" id="ARBA00023002"/>
    </source>
</evidence>
<dbReference type="PANTHER" id="PTHR43364:SF4">
    <property type="entry name" value="NAD(P)-LINKED OXIDOREDUCTASE SUPERFAMILY PROTEIN"/>
    <property type="match status" value="1"/>
</dbReference>
<name>A0A2L1UCL2_9BACL</name>
<dbReference type="RefSeq" id="WP_077997251.1">
    <property type="nucleotide sequence ID" value="NZ_CP019655.1"/>
</dbReference>
<dbReference type="GO" id="GO:0016491">
    <property type="term" value="F:oxidoreductase activity"/>
    <property type="evidence" value="ECO:0007669"/>
    <property type="project" value="UniProtKB-KW"/>
</dbReference>
<dbReference type="EMBL" id="CP019655">
    <property type="protein sequence ID" value="AVF25865.1"/>
    <property type="molecule type" value="Genomic_DNA"/>
</dbReference>
<dbReference type="Proteomes" id="UP000239833">
    <property type="component" value="Chromosome"/>
</dbReference>
<reference evidence="4" key="1">
    <citation type="submission" date="2017-02" db="EMBL/GenBank/DDBJ databases">
        <title>Delineation of Paenibacillus larvae strains originating from foulbrood outbreaks.</title>
        <authorList>
            <person name="Beims H."/>
            <person name="Bunk B."/>
            <person name="Sproeer C."/>
            <person name="Mohr K.I."/>
            <person name="Pradella S."/>
            <person name="Guenther G."/>
            <person name="Rohde M."/>
            <person name="von der Ohe W."/>
            <person name="Steinert M."/>
        </authorList>
    </citation>
    <scope>NUCLEOTIDE SEQUENCE [LARGE SCALE GENOMIC DNA]</scope>
    <source>
        <strain evidence="4">Eric_III</strain>
    </source>
</reference>
<gene>
    <name evidence="3" type="ORF">ERICIII_01685</name>
</gene>
<dbReference type="InterPro" id="IPR023210">
    <property type="entry name" value="NADP_OxRdtase_dom"/>
</dbReference>
<dbReference type="InterPro" id="IPR020471">
    <property type="entry name" value="AKR"/>
</dbReference>
<evidence type="ECO:0000313" key="3">
    <source>
        <dbReference type="EMBL" id="AVF25865.1"/>
    </source>
</evidence>
<protein>
    <submittedName>
        <fullName evidence="3">Aldo/keto reductase</fullName>
    </submittedName>
</protein>
<feature type="domain" description="NADP-dependent oxidoreductase" evidence="2">
    <location>
        <begin position="31"/>
        <end position="307"/>
    </location>
</feature>
<dbReference type="Gene3D" id="3.20.20.100">
    <property type="entry name" value="NADP-dependent oxidoreductase domain"/>
    <property type="match status" value="1"/>
</dbReference>
<dbReference type="STRING" id="147375.BXP28_22095"/>
<dbReference type="GO" id="GO:0005829">
    <property type="term" value="C:cytosol"/>
    <property type="evidence" value="ECO:0007669"/>
    <property type="project" value="TreeGrafter"/>
</dbReference>
<dbReference type="PANTHER" id="PTHR43364">
    <property type="entry name" value="NADH-SPECIFIC METHYLGLYOXAL REDUCTASE-RELATED"/>
    <property type="match status" value="1"/>
</dbReference>